<evidence type="ECO:0000313" key="1">
    <source>
        <dbReference type="EMBL" id="CAL1241470.1"/>
    </source>
</evidence>
<proteinExistence type="predicted"/>
<organism evidence="1 2">
    <name type="scientific">Candidatus Methylocalor cossyra</name>
    <dbReference type="NCBI Taxonomy" id="3108543"/>
    <lineage>
        <taxon>Bacteria</taxon>
        <taxon>Pseudomonadati</taxon>
        <taxon>Pseudomonadota</taxon>
        <taxon>Gammaproteobacteria</taxon>
        <taxon>Methylococcales</taxon>
        <taxon>Methylococcaceae</taxon>
        <taxon>Candidatus Methylocalor</taxon>
    </lineage>
</organism>
<protein>
    <submittedName>
        <fullName evidence="1">Uncharacterized protein</fullName>
    </submittedName>
</protein>
<reference evidence="1 2" key="1">
    <citation type="submission" date="2024-04" db="EMBL/GenBank/DDBJ databases">
        <authorList>
            <person name="Cremers G."/>
        </authorList>
    </citation>
    <scope>NUCLEOTIDE SEQUENCE [LARGE SCALE GENOMIC DNA]</scope>
    <source>
        <strain evidence="1">MeCH1-AG</strain>
    </source>
</reference>
<accession>A0ABM9NLF2</accession>
<keyword evidence="2" id="KW-1185">Reference proteome</keyword>
<dbReference type="Proteomes" id="UP001497493">
    <property type="component" value="Chromosome"/>
</dbReference>
<gene>
    <name evidence="1" type="ORF">MECH1_V1_2694</name>
</gene>
<evidence type="ECO:0000313" key="2">
    <source>
        <dbReference type="Proteomes" id="UP001497493"/>
    </source>
</evidence>
<dbReference type="EMBL" id="OZ026884">
    <property type="protein sequence ID" value="CAL1241470.1"/>
    <property type="molecule type" value="Genomic_DNA"/>
</dbReference>
<sequence length="103" mass="11444">MAFRHDIVIRGITAPASLKRTVFGLFLREALRYPGHNCPGLIEAGPIARIATPNRHRYPGHNCPGLIEAPDHGSRNIHILGSYPGHNCPGLIEAFRQLERFDL</sequence>
<name>A0ABM9NLF2_9GAMM</name>